<protein>
    <submittedName>
        <fullName evidence="1">Uncharacterized protein</fullName>
    </submittedName>
</protein>
<dbReference type="Proteomes" id="UP000031368">
    <property type="component" value="Plasmid pRgalR602b"/>
</dbReference>
<geneLocation type="plasmid" evidence="1 2">
    <name>pRgalR602b</name>
</geneLocation>
<proteinExistence type="predicted"/>
<gene>
    <name evidence="1" type="ORF">RGR602_PB00023</name>
</gene>
<organism evidence="1 2">
    <name type="scientific">Rhizobium gallicum bv. gallicum R602sp</name>
    <dbReference type="NCBI Taxonomy" id="1041138"/>
    <lineage>
        <taxon>Bacteria</taxon>
        <taxon>Pseudomonadati</taxon>
        <taxon>Pseudomonadota</taxon>
        <taxon>Alphaproteobacteria</taxon>
        <taxon>Hyphomicrobiales</taxon>
        <taxon>Rhizobiaceae</taxon>
        <taxon>Rhizobium/Agrobacterium group</taxon>
        <taxon>Rhizobium</taxon>
    </lineage>
</organism>
<dbReference type="HOGENOM" id="CLU_3065456_0_0_5"/>
<dbReference type="KEGG" id="rga:RGR602_PB00023"/>
<keyword evidence="1" id="KW-0614">Plasmid</keyword>
<evidence type="ECO:0000313" key="2">
    <source>
        <dbReference type="Proteomes" id="UP000031368"/>
    </source>
</evidence>
<reference evidence="1 2" key="1">
    <citation type="submission" date="2013-11" db="EMBL/GenBank/DDBJ databases">
        <title>Complete genome sequence of Rhizobium gallicum bv. gallicum R602.</title>
        <authorList>
            <person name="Bustos P."/>
            <person name="Santamaria R.I."/>
            <person name="Lozano L."/>
            <person name="Acosta J.L."/>
            <person name="Ormeno-Orrillo E."/>
            <person name="Rogel M.A."/>
            <person name="Romero D."/>
            <person name="Cevallos M.A."/>
            <person name="Martinez-Romero E."/>
            <person name="Gonzalez V."/>
        </authorList>
    </citation>
    <scope>NUCLEOTIDE SEQUENCE [LARGE SCALE GENOMIC DNA]</scope>
    <source>
        <strain evidence="1 2">R602</strain>
        <plasmid evidence="1 2">pRgalR602b</plasmid>
    </source>
</reference>
<dbReference type="AlphaFoldDB" id="A0A0B4XA05"/>
<evidence type="ECO:0000313" key="1">
    <source>
        <dbReference type="EMBL" id="AJD43565.1"/>
    </source>
</evidence>
<sequence>MSTAATVGLVMVERRRVAGPAVTNIQRGVCVRLIAGSVFSHQEVEGEAAHVSK</sequence>
<accession>A0A0B4XA05</accession>
<name>A0A0B4XA05_9HYPH</name>
<keyword evidence="2" id="KW-1185">Reference proteome</keyword>
<dbReference type="EMBL" id="CP006879">
    <property type="protein sequence ID" value="AJD43565.1"/>
    <property type="molecule type" value="Genomic_DNA"/>
</dbReference>